<proteinExistence type="predicted"/>
<keyword evidence="3" id="KW-1185">Reference proteome</keyword>
<dbReference type="EMBL" id="FOUU01000002">
    <property type="protein sequence ID" value="SFM63056.1"/>
    <property type="molecule type" value="Genomic_DNA"/>
</dbReference>
<gene>
    <name evidence="2" type="ORF">SAMN05660836_00929</name>
</gene>
<evidence type="ECO:0000313" key="3">
    <source>
        <dbReference type="Proteomes" id="UP000199611"/>
    </source>
</evidence>
<organism evidence="2 3">
    <name type="scientific">Thermodesulforhabdus norvegica</name>
    <dbReference type="NCBI Taxonomy" id="39841"/>
    <lineage>
        <taxon>Bacteria</taxon>
        <taxon>Pseudomonadati</taxon>
        <taxon>Thermodesulfobacteriota</taxon>
        <taxon>Syntrophobacteria</taxon>
        <taxon>Syntrophobacterales</taxon>
        <taxon>Thermodesulforhabdaceae</taxon>
        <taxon>Thermodesulforhabdus</taxon>
    </lineage>
</organism>
<dbReference type="STRING" id="39841.SAMN05660836_00929"/>
<protein>
    <recommendedName>
        <fullName evidence="4">Alginate export</fullName>
    </recommendedName>
</protein>
<sequence length="557" mass="61708">MLRRLLGLSFAFLLLVSGVSLAQQEEPKDITEEVIVGPGTVSIATKKDIMMSFGALIRFIPTAESNWDFGMSDNVPGYLINPVTMQPTLDAKFFEAHFNESGTVRDGYIRNEDKLYFNAMPKDRKWSFYAALEYDRPIDTDTVDNRGGRGDNSNFGLERLNVSVALPFNTRLHAGWDVWGFDHGEAASMVYGDDNPGFWLEGTVGRLSYNIGYFKLEENDFQTSLSTAVATREYFDSDADRDLFAGWAEYKLNDSHKIRAFYGYDRIRSVQIGDMLGLLSGGQAGIVGNYDAEIDSHHLGAYYVGNFGGLKLMLEGVYQFGSADNTGLSRYGKPDDYDISAYALAADISYDLKDLVGFSLKPHVGVMYTSGDDDPNDDELNGYEGIENAQRFSEIWGGENTIIGDTNFVLGTILYGYIPELYGNGTPVFTGGLQNAAGSMGGGRGDNPGLTMLSVGLTAAPRIFLIYRTNFNFFWWNEDFVVTNWVNPTISTPVESGYAGFEWDNELTLALNKNTFIKGQMAFFFPGDVIKDVTRAISGTESDDVASRIAAELIWKF</sequence>
<feature type="signal peptide" evidence="1">
    <location>
        <begin position="1"/>
        <end position="22"/>
    </location>
</feature>
<dbReference type="AlphaFoldDB" id="A0A1I4SF02"/>
<accession>A0A1I4SF02</accession>
<feature type="chain" id="PRO_5011453409" description="Alginate export" evidence="1">
    <location>
        <begin position="23"/>
        <end position="557"/>
    </location>
</feature>
<name>A0A1I4SF02_9BACT</name>
<dbReference type="Proteomes" id="UP000199611">
    <property type="component" value="Unassembled WGS sequence"/>
</dbReference>
<evidence type="ECO:0000313" key="2">
    <source>
        <dbReference type="EMBL" id="SFM63056.1"/>
    </source>
</evidence>
<reference evidence="2 3" key="1">
    <citation type="submission" date="2016-10" db="EMBL/GenBank/DDBJ databases">
        <authorList>
            <person name="de Groot N.N."/>
        </authorList>
    </citation>
    <scope>NUCLEOTIDE SEQUENCE [LARGE SCALE GENOMIC DNA]</scope>
    <source>
        <strain evidence="2 3">DSM 9990</strain>
    </source>
</reference>
<evidence type="ECO:0000256" key="1">
    <source>
        <dbReference type="SAM" id="SignalP"/>
    </source>
</evidence>
<dbReference type="OrthoDB" id="9766227at2"/>
<keyword evidence="1" id="KW-0732">Signal</keyword>
<dbReference type="RefSeq" id="WP_093393841.1">
    <property type="nucleotide sequence ID" value="NZ_FOUU01000002.1"/>
</dbReference>
<evidence type="ECO:0008006" key="4">
    <source>
        <dbReference type="Google" id="ProtNLM"/>
    </source>
</evidence>